<keyword evidence="1" id="KW-0812">Transmembrane</keyword>
<accession>A0A1F6W6Q3</accession>
<gene>
    <name evidence="2" type="ORF">A3B85_02365</name>
</gene>
<dbReference type="EMBL" id="MFUA01000005">
    <property type="protein sequence ID" value="OGI77608.1"/>
    <property type="molecule type" value="Genomic_DNA"/>
</dbReference>
<keyword evidence="1" id="KW-0472">Membrane</keyword>
<organism evidence="2 3">
    <name type="scientific">Candidatus Nomurabacteria bacterium RIFCSPHIGHO2_02_FULL_37_13</name>
    <dbReference type="NCBI Taxonomy" id="1801750"/>
    <lineage>
        <taxon>Bacteria</taxon>
        <taxon>Candidatus Nomuraibacteriota</taxon>
    </lineage>
</organism>
<keyword evidence="1" id="KW-1133">Transmembrane helix</keyword>
<name>A0A1F6W6Q3_9BACT</name>
<comment type="caution">
    <text evidence="2">The sequence shown here is derived from an EMBL/GenBank/DDBJ whole genome shotgun (WGS) entry which is preliminary data.</text>
</comment>
<dbReference type="Proteomes" id="UP000178374">
    <property type="component" value="Unassembled WGS sequence"/>
</dbReference>
<dbReference type="AlphaFoldDB" id="A0A1F6W6Q3"/>
<feature type="transmembrane region" description="Helical" evidence="1">
    <location>
        <begin position="6"/>
        <end position="24"/>
    </location>
</feature>
<evidence type="ECO:0000256" key="1">
    <source>
        <dbReference type="SAM" id="Phobius"/>
    </source>
</evidence>
<protein>
    <recommendedName>
        <fullName evidence="4">DUF4190 domain-containing protein</fullName>
    </recommendedName>
</protein>
<dbReference type="STRING" id="1801750.A3B85_02365"/>
<evidence type="ECO:0000313" key="2">
    <source>
        <dbReference type="EMBL" id="OGI77608.1"/>
    </source>
</evidence>
<feature type="transmembrane region" description="Helical" evidence="1">
    <location>
        <begin position="58"/>
        <end position="79"/>
    </location>
</feature>
<proteinExistence type="predicted"/>
<sequence length="81" mass="9014">MNLSSIPILIGLLLNTFASLIMLYPHLRGYGNIDDDYITDMDHEGNYIQKKHVKDKKLGIVGFVLFAVGFAFQTIGVVVSI</sequence>
<reference evidence="2 3" key="1">
    <citation type="journal article" date="2016" name="Nat. Commun.">
        <title>Thousands of microbial genomes shed light on interconnected biogeochemical processes in an aquifer system.</title>
        <authorList>
            <person name="Anantharaman K."/>
            <person name="Brown C.T."/>
            <person name="Hug L.A."/>
            <person name="Sharon I."/>
            <person name="Castelle C.J."/>
            <person name="Probst A.J."/>
            <person name="Thomas B.C."/>
            <person name="Singh A."/>
            <person name="Wilkins M.J."/>
            <person name="Karaoz U."/>
            <person name="Brodie E.L."/>
            <person name="Williams K.H."/>
            <person name="Hubbard S.S."/>
            <person name="Banfield J.F."/>
        </authorList>
    </citation>
    <scope>NUCLEOTIDE SEQUENCE [LARGE SCALE GENOMIC DNA]</scope>
</reference>
<evidence type="ECO:0000313" key="3">
    <source>
        <dbReference type="Proteomes" id="UP000178374"/>
    </source>
</evidence>
<evidence type="ECO:0008006" key="4">
    <source>
        <dbReference type="Google" id="ProtNLM"/>
    </source>
</evidence>